<keyword evidence="3" id="KW-1185">Reference proteome</keyword>
<protein>
    <submittedName>
        <fullName evidence="2">Uncharacterized protein</fullName>
    </submittedName>
</protein>
<sequence length="206" mass="22513">MCFELKSKDLPSSCVFPLSASSTSLVRFRTGSPLSLRNELMAGKGGGKTKKKSGKSDAPVVEELSDGNTSDDLPVHPSERMKGQKRRRPCTGGGVSSRTRARKAVSDGNEPAKEVAVQQESAPVRDTDVVSLSLDAESEDISVVSSKAEEDGSEKWHSKSSEIRKNKSRKTESTTKSTRYNEEERQTEEECCYIEAMYAAAGEEKR</sequence>
<evidence type="ECO:0000313" key="3">
    <source>
        <dbReference type="Proteomes" id="UP000886595"/>
    </source>
</evidence>
<comment type="caution">
    <text evidence="2">The sequence shown here is derived from an EMBL/GenBank/DDBJ whole genome shotgun (WGS) entry which is preliminary data.</text>
</comment>
<dbReference type="EMBL" id="JAAMPC010000013">
    <property type="protein sequence ID" value="KAG2269578.1"/>
    <property type="molecule type" value="Genomic_DNA"/>
</dbReference>
<dbReference type="AlphaFoldDB" id="A0A8X7QHC8"/>
<evidence type="ECO:0000313" key="2">
    <source>
        <dbReference type="EMBL" id="KAG2269578.1"/>
    </source>
</evidence>
<gene>
    <name evidence="2" type="ORF">Bca52824_064133</name>
</gene>
<evidence type="ECO:0000256" key="1">
    <source>
        <dbReference type="SAM" id="MobiDB-lite"/>
    </source>
</evidence>
<reference evidence="2 3" key="1">
    <citation type="submission" date="2020-02" db="EMBL/GenBank/DDBJ databases">
        <authorList>
            <person name="Ma Q."/>
            <person name="Huang Y."/>
            <person name="Song X."/>
            <person name="Pei D."/>
        </authorList>
    </citation>
    <scope>NUCLEOTIDE SEQUENCE [LARGE SCALE GENOMIC DNA]</scope>
    <source>
        <strain evidence="2">Sxm20200214</strain>
        <tissue evidence="2">Leaf</tissue>
    </source>
</reference>
<accession>A0A8X7QHC8</accession>
<dbReference type="Proteomes" id="UP000886595">
    <property type="component" value="Unassembled WGS sequence"/>
</dbReference>
<organism evidence="2 3">
    <name type="scientific">Brassica carinata</name>
    <name type="common">Ethiopian mustard</name>
    <name type="synonym">Abyssinian cabbage</name>
    <dbReference type="NCBI Taxonomy" id="52824"/>
    <lineage>
        <taxon>Eukaryota</taxon>
        <taxon>Viridiplantae</taxon>
        <taxon>Streptophyta</taxon>
        <taxon>Embryophyta</taxon>
        <taxon>Tracheophyta</taxon>
        <taxon>Spermatophyta</taxon>
        <taxon>Magnoliopsida</taxon>
        <taxon>eudicotyledons</taxon>
        <taxon>Gunneridae</taxon>
        <taxon>Pentapetalae</taxon>
        <taxon>rosids</taxon>
        <taxon>malvids</taxon>
        <taxon>Brassicales</taxon>
        <taxon>Brassicaceae</taxon>
        <taxon>Brassiceae</taxon>
        <taxon>Brassica</taxon>
    </lineage>
</organism>
<feature type="region of interest" description="Disordered" evidence="1">
    <location>
        <begin position="30"/>
        <end position="188"/>
    </location>
</feature>
<proteinExistence type="predicted"/>
<feature type="compositionally biased region" description="Basic and acidic residues" evidence="1">
    <location>
        <begin position="147"/>
        <end position="184"/>
    </location>
</feature>
<name>A0A8X7QHC8_BRACI</name>
<feature type="compositionally biased region" description="Basic and acidic residues" evidence="1">
    <location>
        <begin position="73"/>
        <end position="82"/>
    </location>
</feature>